<dbReference type="RefSeq" id="WP_354552183.1">
    <property type="nucleotide sequence ID" value="NZ_JBEPSD010000003.1"/>
</dbReference>
<accession>A0ABV2Q0A8</accession>
<keyword evidence="2" id="KW-1185">Reference proteome</keyword>
<sequence length="332" mass="37021">MIADASFYDYVHPGHFMLFVEAARKFDCHILVRKTGAASISWMGKPGYTGKRGDLKAKTADLKAGRHPVAGLVCSPLLRPDAFTSDRLNTARKLWMESRYLITETGDHAGFDDRQQPTGCRTPYLVQTNPNHPHYGCVALVESGLFAPRYVHGDYDLFAIIPAGKPFDVENAHRHAHEVRMGTTVAPGQMGLAQREKRLAANFEGPLVFRVSTFLNVRIAATHPDPGALMVNHGEVVSWRKKMPDPTAVYLANGRRNKEDILEPAVKWRKNASVPDPTAIYLADGRRNKPDIEVPAEYEDVLAVMPRMVNGQWGTILPKNSQQAFEDFYLDA</sequence>
<protein>
    <recommendedName>
        <fullName evidence="3">Cytidyltransferase-like domain-containing protein</fullName>
    </recommendedName>
</protein>
<name>A0ABV2Q0A8_9GAMM</name>
<proteinExistence type="predicted"/>
<evidence type="ECO:0008006" key="3">
    <source>
        <dbReference type="Google" id="ProtNLM"/>
    </source>
</evidence>
<gene>
    <name evidence="1" type="ORF">ABIE04_003103</name>
</gene>
<organism evidence="1 2">
    <name type="scientific">Rhodanobacter soli</name>
    <dbReference type="NCBI Taxonomy" id="590609"/>
    <lineage>
        <taxon>Bacteria</taxon>
        <taxon>Pseudomonadati</taxon>
        <taxon>Pseudomonadota</taxon>
        <taxon>Gammaproteobacteria</taxon>
        <taxon>Lysobacterales</taxon>
        <taxon>Rhodanobacteraceae</taxon>
        <taxon>Rhodanobacter</taxon>
    </lineage>
</organism>
<evidence type="ECO:0000313" key="2">
    <source>
        <dbReference type="Proteomes" id="UP001549251"/>
    </source>
</evidence>
<dbReference type="Proteomes" id="UP001549251">
    <property type="component" value="Unassembled WGS sequence"/>
</dbReference>
<dbReference type="EMBL" id="JBEPSD010000003">
    <property type="protein sequence ID" value="MET4570724.1"/>
    <property type="molecule type" value="Genomic_DNA"/>
</dbReference>
<comment type="caution">
    <text evidence="1">The sequence shown here is derived from an EMBL/GenBank/DDBJ whole genome shotgun (WGS) entry which is preliminary data.</text>
</comment>
<reference evidence="1 2" key="1">
    <citation type="submission" date="2024-06" db="EMBL/GenBank/DDBJ databases">
        <title>Sorghum-associated microbial communities from plants grown in Nebraska, USA.</title>
        <authorList>
            <person name="Schachtman D."/>
        </authorList>
    </citation>
    <scope>NUCLEOTIDE SEQUENCE [LARGE SCALE GENOMIC DNA]</scope>
    <source>
        <strain evidence="1 2">1757</strain>
    </source>
</reference>
<evidence type="ECO:0000313" key="1">
    <source>
        <dbReference type="EMBL" id="MET4570724.1"/>
    </source>
</evidence>